<dbReference type="GO" id="GO:0006897">
    <property type="term" value="P:endocytosis"/>
    <property type="evidence" value="ECO:0007669"/>
    <property type="project" value="TreeGrafter"/>
</dbReference>
<dbReference type="Proteomes" id="UP000095282">
    <property type="component" value="Unplaced"/>
</dbReference>
<keyword evidence="4 9" id="KW-0812">Transmembrane</keyword>
<feature type="transmembrane region" description="Helical" evidence="9">
    <location>
        <begin position="408"/>
        <end position="432"/>
    </location>
</feature>
<evidence type="ECO:0000256" key="9">
    <source>
        <dbReference type="SAM" id="Phobius"/>
    </source>
</evidence>
<dbReference type="InterPro" id="IPR028343">
    <property type="entry name" value="FBPtase"/>
</dbReference>
<dbReference type="FunFam" id="1.20.1640.10:FF:000013">
    <property type="entry name" value="PaTched Related family"/>
    <property type="match status" value="1"/>
</dbReference>
<feature type="transmembrane region" description="Helical" evidence="9">
    <location>
        <begin position="868"/>
        <end position="887"/>
    </location>
</feature>
<protein>
    <submittedName>
        <fullName evidence="12">SSD domain-containing protein</fullName>
    </submittedName>
</protein>
<dbReference type="eggNOG" id="KOG1934">
    <property type="taxonomic scope" value="Eukaryota"/>
</dbReference>
<dbReference type="InterPro" id="IPR033391">
    <property type="entry name" value="FBPase_N"/>
</dbReference>
<dbReference type="GO" id="GO:0005886">
    <property type="term" value="C:plasma membrane"/>
    <property type="evidence" value="ECO:0007669"/>
    <property type="project" value="UniProtKB-SubCell"/>
</dbReference>
<dbReference type="eggNOG" id="KOG1458">
    <property type="taxonomic scope" value="Eukaryota"/>
</dbReference>
<dbReference type="InterPro" id="IPR003392">
    <property type="entry name" value="PTHD_SSD"/>
</dbReference>
<dbReference type="PANTHER" id="PTHR10796:SF88">
    <property type="entry name" value="SSD DOMAIN-CONTAINING PROTEIN"/>
    <property type="match status" value="1"/>
</dbReference>
<dbReference type="Pfam" id="PF02460">
    <property type="entry name" value="Patched"/>
    <property type="match status" value="1"/>
</dbReference>
<comment type="similarity">
    <text evidence="2">Belongs to the patched family.</text>
</comment>
<keyword evidence="5 9" id="KW-1133">Transmembrane helix</keyword>
<feature type="transmembrane region" description="Helical" evidence="9">
    <location>
        <begin position="439"/>
        <end position="459"/>
    </location>
</feature>
<dbReference type="GO" id="GO:0018996">
    <property type="term" value="P:molting cycle, collagen and cuticulin-based cuticle"/>
    <property type="evidence" value="ECO:0007669"/>
    <property type="project" value="TreeGrafter"/>
</dbReference>
<dbReference type="AlphaFoldDB" id="A0A1I7UKZ8"/>
<keyword evidence="11" id="KW-1185">Reference proteome</keyword>
<keyword evidence="8" id="KW-0378">Hydrolase</keyword>
<dbReference type="Pfam" id="PF00316">
    <property type="entry name" value="FBPase"/>
    <property type="match status" value="1"/>
</dbReference>
<evidence type="ECO:0000256" key="5">
    <source>
        <dbReference type="ARBA" id="ARBA00022989"/>
    </source>
</evidence>
<dbReference type="InterPro" id="IPR051697">
    <property type="entry name" value="Patched_domain-protein"/>
</dbReference>
<dbReference type="SUPFAM" id="SSF56655">
    <property type="entry name" value="Carbohydrate phosphatase"/>
    <property type="match status" value="1"/>
</dbReference>
<keyword evidence="3" id="KW-1003">Cell membrane</keyword>
<keyword evidence="6 9" id="KW-0472">Membrane</keyword>
<evidence type="ECO:0000259" key="10">
    <source>
        <dbReference type="PROSITE" id="PS50156"/>
    </source>
</evidence>
<feature type="transmembrane region" description="Helical" evidence="9">
    <location>
        <begin position="840"/>
        <end position="862"/>
    </location>
</feature>
<proteinExistence type="inferred from homology"/>
<evidence type="ECO:0000256" key="6">
    <source>
        <dbReference type="ARBA" id="ARBA00023136"/>
    </source>
</evidence>
<evidence type="ECO:0000256" key="7">
    <source>
        <dbReference type="ARBA" id="ARBA00023180"/>
    </source>
</evidence>
<dbReference type="SUPFAM" id="SSF82866">
    <property type="entry name" value="Multidrug efflux transporter AcrB transmembrane domain"/>
    <property type="match status" value="2"/>
</dbReference>
<sequence length="984" mass="110405">MPIKEELTSLLTNMLVAIKAISSATQKAGLAKLYGIAGSTNIQGEEVKKLDVLSNELMINILKSSYTTCLLVSEENDELIEVEEKRRGKYIVTFDPLDGSSNTDCLVSIGTIFGIYKKNGDGPATVDDVLKPGKEMVAARDVRERKNQLFLADLYVWEMTVNEKTPVPHGVVKTTRLVRGISWFFEKWSHFVANHAVSLIVVCVVLTLIGTFKVATTPNDNDITGYTPYGARARDEFDVMTDFFAHNGNGIAMFVLILPTRHESVLHPDVLREALRLEDVLTSNFTMLSADGKHENYQEFCTNFCQINEPFVQFARSYLTELENSENGTDLSERISLNYPITSIYSRKMSIQPNFFGIEMVNETRKSITNIRSSKLIALQLRSERKEGWNGQAIKDFEMSITNYFENFSLAIAACICPFMACGTALGALFFCGVRFGSILCVTPFLVLAIGVDDAYLMIHSWQRVTAERRKHPVENDSPGSRLSEVLVDTGPAILISALTNIFADVAGCFTSSPEISLLGYGNMACIFCDFLYQITFYSAIMTITGYFEMKEEEQKRHIKKIACGADDDDSSCTSSSVESFDVVVKRKVQTFLEFYISLLTNTFFQLFIIAGITVMNINLSPRKLFMEDSSLREMDDLRVQYVIPNYYLANVFVRKPGDLTDGKRLERLNQFVEEMEHLNGSWGALGTNYFVRDFVEFQKAMVEEEEIEGGEEEKSIVKRGGIDVNNLPMFLEWPEYLFWKGFVQYHNDSNKTVLDRFFITFAIHGDNLQSWPARGDALREWRKVVDNYSGEFGLSVFSDDGIYVDLIENMPTDAWQSAVATLACMAFICFVFMYDIPTVIVATSIIASIMTGILGILSLTGTDLDPIVMSALIISIGFSVDIPAHISYHYHTSSSENGIRERLHQTLSSVGFPALQASVSTSLCVLSLKFTSIYMSNAFVKTMITCMILCVFHALVLLPTLFAIFHRICSLFSVKKTSPVESK</sequence>
<reference evidence="12" key="1">
    <citation type="submission" date="2016-11" db="UniProtKB">
        <authorList>
            <consortium name="WormBaseParasite"/>
        </authorList>
    </citation>
    <scope>IDENTIFICATION</scope>
</reference>
<feature type="transmembrane region" description="Helical" evidence="9">
    <location>
        <begin position="943"/>
        <end position="966"/>
    </location>
</feature>
<feature type="transmembrane region" description="Helical" evidence="9">
    <location>
        <begin position="908"/>
        <end position="931"/>
    </location>
</feature>
<organism evidence="11 12">
    <name type="scientific">Caenorhabditis tropicalis</name>
    <dbReference type="NCBI Taxonomy" id="1561998"/>
    <lineage>
        <taxon>Eukaryota</taxon>
        <taxon>Metazoa</taxon>
        <taxon>Ecdysozoa</taxon>
        <taxon>Nematoda</taxon>
        <taxon>Chromadorea</taxon>
        <taxon>Rhabditida</taxon>
        <taxon>Rhabditina</taxon>
        <taxon>Rhabditomorpha</taxon>
        <taxon>Rhabditoidea</taxon>
        <taxon>Rhabditidae</taxon>
        <taxon>Peloderinae</taxon>
        <taxon>Caenorhabditis</taxon>
    </lineage>
</organism>
<accession>A0A1I7UKZ8</accession>
<keyword evidence="7" id="KW-0325">Glycoprotein</keyword>
<dbReference type="GO" id="GO:0030659">
    <property type="term" value="C:cytoplasmic vesicle membrane"/>
    <property type="evidence" value="ECO:0007669"/>
    <property type="project" value="TreeGrafter"/>
</dbReference>
<keyword evidence="8" id="KW-0119">Carbohydrate metabolism</keyword>
<evidence type="ECO:0000313" key="12">
    <source>
        <dbReference type="WBParaSite" id="Csp11.Scaffold630.g17001.t2"/>
    </source>
</evidence>
<dbReference type="PROSITE" id="PS50156">
    <property type="entry name" value="SSD"/>
    <property type="match status" value="1"/>
</dbReference>
<evidence type="ECO:0000256" key="1">
    <source>
        <dbReference type="ARBA" id="ARBA00004651"/>
    </source>
</evidence>
<dbReference type="InterPro" id="IPR000731">
    <property type="entry name" value="SSD"/>
</dbReference>
<dbReference type="Gene3D" id="3.30.540.10">
    <property type="entry name" value="Fructose-1,6-Bisphosphatase, subunit A, domain 1"/>
    <property type="match status" value="1"/>
</dbReference>
<dbReference type="GO" id="GO:0042132">
    <property type="term" value="F:fructose 1,6-bisphosphate 1-phosphatase activity"/>
    <property type="evidence" value="ECO:0007669"/>
    <property type="project" value="InterPro"/>
</dbReference>
<dbReference type="PANTHER" id="PTHR10796">
    <property type="entry name" value="PATCHED-RELATED"/>
    <property type="match status" value="1"/>
</dbReference>
<comment type="subcellular location">
    <subcellularLocation>
        <location evidence="1">Cell membrane</location>
        <topology evidence="1">Multi-pass membrane protein</topology>
    </subcellularLocation>
</comment>
<dbReference type="STRING" id="1561998.A0A1I7UKZ8"/>
<dbReference type="WBParaSite" id="Csp11.Scaffold630.g17001.t2">
    <property type="protein sequence ID" value="Csp11.Scaffold630.g17001.t2"/>
    <property type="gene ID" value="Csp11.Scaffold630.g17001"/>
</dbReference>
<name>A0A1I7UKZ8_9PELO</name>
<feature type="domain" description="SSD" evidence="10">
    <location>
        <begin position="407"/>
        <end position="544"/>
    </location>
</feature>
<feature type="transmembrane region" description="Helical" evidence="9">
    <location>
        <begin position="815"/>
        <end position="833"/>
    </location>
</feature>
<evidence type="ECO:0000256" key="8">
    <source>
        <dbReference type="RuleBase" id="RU000508"/>
    </source>
</evidence>
<dbReference type="PRINTS" id="PR00115">
    <property type="entry name" value="F16BPHPHTASE"/>
</dbReference>
<feature type="transmembrane region" description="Helical" evidence="9">
    <location>
        <begin position="595"/>
        <end position="616"/>
    </location>
</feature>
<evidence type="ECO:0000256" key="3">
    <source>
        <dbReference type="ARBA" id="ARBA00022475"/>
    </source>
</evidence>
<evidence type="ECO:0000256" key="2">
    <source>
        <dbReference type="ARBA" id="ARBA00005585"/>
    </source>
</evidence>
<comment type="similarity">
    <text evidence="8">Belongs to the FBPase class 1 family.</text>
</comment>
<dbReference type="Gene3D" id="1.20.1640.10">
    <property type="entry name" value="Multidrug efflux transporter AcrB transmembrane domain"/>
    <property type="match status" value="2"/>
</dbReference>
<evidence type="ECO:0000256" key="4">
    <source>
        <dbReference type="ARBA" id="ARBA00022692"/>
    </source>
</evidence>
<evidence type="ECO:0000313" key="11">
    <source>
        <dbReference type="Proteomes" id="UP000095282"/>
    </source>
</evidence>